<dbReference type="OrthoDB" id="1854593at2759"/>
<name>A0A835VD62_VANPL</name>
<keyword evidence="1 2" id="KW-0732">Signal</keyword>
<keyword evidence="4" id="KW-1185">Reference proteome</keyword>
<evidence type="ECO:0000313" key="3">
    <source>
        <dbReference type="EMBL" id="KAG0492983.1"/>
    </source>
</evidence>
<dbReference type="Pfam" id="PF01190">
    <property type="entry name" value="Pollen_Ole_e_1"/>
    <property type="match status" value="1"/>
</dbReference>
<feature type="signal peptide" evidence="2">
    <location>
        <begin position="1"/>
        <end position="24"/>
    </location>
</feature>
<dbReference type="Proteomes" id="UP000636800">
    <property type="component" value="Chromosome 2"/>
</dbReference>
<dbReference type="PANTHER" id="PTHR33470">
    <property type="entry name" value="OS01G0164075 PROTEIN"/>
    <property type="match status" value="1"/>
</dbReference>
<protein>
    <submittedName>
        <fullName evidence="3">Uncharacterized protein</fullName>
    </submittedName>
</protein>
<evidence type="ECO:0000256" key="1">
    <source>
        <dbReference type="ARBA" id="ARBA00022729"/>
    </source>
</evidence>
<sequence length="178" mass="19709">MATVIAGLLFSFLCSLSYLTISVGSPSSPALLLPRKPLPPPPPRHSNRSISIEGVVFCKSCPHLPHHVEPIHIAPLRGAAARLVCLQKKEKRRLEATAVTDQRGFFLLRAGHRAAWLRRCRVYVSSPKWCNKPIVPAHEPFGVIPRFERTLLFGSDVVDLYAAGFFEFGSDRTGSCPR</sequence>
<reference evidence="3 4" key="1">
    <citation type="journal article" date="2020" name="Nat. Food">
        <title>A phased Vanilla planifolia genome enables genetic improvement of flavour and production.</title>
        <authorList>
            <person name="Hasing T."/>
            <person name="Tang H."/>
            <person name="Brym M."/>
            <person name="Khazi F."/>
            <person name="Huang T."/>
            <person name="Chambers A.H."/>
        </authorList>
    </citation>
    <scope>NUCLEOTIDE SEQUENCE [LARGE SCALE GENOMIC DNA]</scope>
    <source>
        <tissue evidence="3">Leaf</tissue>
    </source>
</reference>
<dbReference type="GO" id="GO:0071944">
    <property type="term" value="C:cell periphery"/>
    <property type="evidence" value="ECO:0007669"/>
    <property type="project" value="TreeGrafter"/>
</dbReference>
<organism evidence="3 4">
    <name type="scientific">Vanilla planifolia</name>
    <name type="common">Vanilla</name>
    <dbReference type="NCBI Taxonomy" id="51239"/>
    <lineage>
        <taxon>Eukaryota</taxon>
        <taxon>Viridiplantae</taxon>
        <taxon>Streptophyta</taxon>
        <taxon>Embryophyta</taxon>
        <taxon>Tracheophyta</taxon>
        <taxon>Spermatophyta</taxon>
        <taxon>Magnoliopsida</taxon>
        <taxon>Liliopsida</taxon>
        <taxon>Asparagales</taxon>
        <taxon>Orchidaceae</taxon>
        <taxon>Vanilloideae</taxon>
        <taxon>Vanilleae</taxon>
        <taxon>Vanilla</taxon>
    </lineage>
</organism>
<feature type="chain" id="PRO_5032451841" evidence="2">
    <location>
        <begin position="25"/>
        <end position="178"/>
    </location>
</feature>
<gene>
    <name evidence="3" type="ORF">HPP92_006381</name>
</gene>
<dbReference type="PANTHER" id="PTHR33470:SF22">
    <property type="entry name" value="POLLEN OLE E 1 ALLERGEN AND EXTENSIN FAMILY PROTEIN"/>
    <property type="match status" value="1"/>
</dbReference>
<accession>A0A835VD62</accession>
<evidence type="ECO:0000313" key="4">
    <source>
        <dbReference type="Proteomes" id="UP000636800"/>
    </source>
</evidence>
<dbReference type="EMBL" id="JADCNL010000002">
    <property type="protein sequence ID" value="KAG0492983.1"/>
    <property type="molecule type" value="Genomic_DNA"/>
</dbReference>
<evidence type="ECO:0000256" key="2">
    <source>
        <dbReference type="SAM" id="SignalP"/>
    </source>
</evidence>
<dbReference type="AlphaFoldDB" id="A0A835VD62"/>
<comment type="caution">
    <text evidence="3">The sequence shown here is derived from an EMBL/GenBank/DDBJ whole genome shotgun (WGS) entry which is preliminary data.</text>
</comment>
<proteinExistence type="predicted"/>